<evidence type="ECO:0000259" key="1">
    <source>
        <dbReference type="Pfam" id="PF03551"/>
    </source>
</evidence>
<dbReference type="InterPro" id="IPR018309">
    <property type="entry name" value="Tscrpt_reg_PadR_C"/>
</dbReference>
<proteinExistence type="predicted"/>
<sequence>MSIRHALEALLADEPRSASQLQQDYADATAHVWPLNIGQVTQTLARLQRDGLAESAGQQTGPSGHTSELYQLTEAGRADLESWWSNATAAAVTGRDELVTKVTFAAARADVDLIELLDTQRAAVMADLRELNRRARTLPSSRRTDRLLVERRIFDLEAQARWLDRVEALTESEKS</sequence>
<evidence type="ECO:0000313" key="4">
    <source>
        <dbReference type="Proteomes" id="UP000029914"/>
    </source>
</evidence>
<dbReference type="RefSeq" id="WP_018021947.1">
    <property type="nucleotide sequence ID" value="NZ_AQUX01000004.1"/>
</dbReference>
<reference evidence="3 4" key="1">
    <citation type="submission" date="2013-09" db="EMBL/GenBank/DDBJ databases">
        <title>Complete genome sequence of Corynebacterium doosanense CAU 212(T) (=DSM 45436(T)), isolated from activated sludge.</title>
        <authorList>
            <person name="Schaffert L."/>
            <person name="Albersmeier A."/>
            <person name="Kalinowski J."/>
            <person name="Ruckert C."/>
        </authorList>
    </citation>
    <scope>NUCLEOTIDE SEQUENCE [LARGE SCALE GENOMIC DNA]</scope>
    <source>
        <strain evidence="3 4">CAU 212</strain>
    </source>
</reference>
<dbReference type="EMBL" id="CP006764">
    <property type="protein sequence ID" value="AIT60543.1"/>
    <property type="molecule type" value="Genomic_DNA"/>
</dbReference>
<dbReference type="Gene3D" id="1.10.10.10">
    <property type="entry name" value="Winged helix-like DNA-binding domain superfamily/Winged helix DNA-binding domain"/>
    <property type="match status" value="1"/>
</dbReference>
<dbReference type="eggNOG" id="COG1695">
    <property type="taxonomic scope" value="Bacteria"/>
</dbReference>
<organism evidence="3 4">
    <name type="scientific">Corynebacterium doosanense CAU 212 = DSM 45436</name>
    <dbReference type="NCBI Taxonomy" id="558173"/>
    <lineage>
        <taxon>Bacteria</taxon>
        <taxon>Bacillati</taxon>
        <taxon>Actinomycetota</taxon>
        <taxon>Actinomycetes</taxon>
        <taxon>Mycobacteriales</taxon>
        <taxon>Corynebacteriaceae</taxon>
        <taxon>Corynebacterium</taxon>
    </lineage>
</organism>
<accession>A0A097IEI3</accession>
<dbReference type="InterPro" id="IPR036388">
    <property type="entry name" value="WH-like_DNA-bd_sf"/>
</dbReference>
<dbReference type="Proteomes" id="UP000029914">
    <property type="component" value="Chromosome"/>
</dbReference>
<feature type="domain" description="Transcription regulator PadR N-terminal" evidence="1">
    <location>
        <begin position="10"/>
        <end position="81"/>
    </location>
</feature>
<evidence type="ECO:0000259" key="2">
    <source>
        <dbReference type="Pfam" id="PF10400"/>
    </source>
</evidence>
<dbReference type="InterPro" id="IPR005149">
    <property type="entry name" value="Tscrpt_reg_PadR_N"/>
</dbReference>
<dbReference type="OrthoDB" id="3186544at2"/>
<protein>
    <submittedName>
        <fullName evidence="3">ParR family transcriptional regulator</fullName>
    </submittedName>
</protein>
<dbReference type="SUPFAM" id="SSF46785">
    <property type="entry name" value="Winged helix' DNA-binding domain"/>
    <property type="match status" value="1"/>
</dbReference>
<dbReference type="AlphaFoldDB" id="A0A097IEI3"/>
<dbReference type="Pfam" id="PF10400">
    <property type="entry name" value="Vir_act_alpha_C"/>
    <property type="match status" value="1"/>
</dbReference>
<gene>
    <name evidence="3" type="ORF">CDOO_04230</name>
</gene>
<dbReference type="HOGENOM" id="CLU_089258_0_0_11"/>
<evidence type="ECO:0000313" key="3">
    <source>
        <dbReference type="EMBL" id="AIT60543.1"/>
    </source>
</evidence>
<keyword evidence="4" id="KW-1185">Reference proteome</keyword>
<dbReference type="Pfam" id="PF03551">
    <property type="entry name" value="PadR"/>
    <property type="match status" value="1"/>
</dbReference>
<dbReference type="InterPro" id="IPR036390">
    <property type="entry name" value="WH_DNA-bd_sf"/>
</dbReference>
<dbReference type="KEGG" id="cdo:CDOO_04230"/>
<name>A0A097IEI3_9CORY</name>
<dbReference type="PANTHER" id="PTHR43252">
    <property type="entry name" value="TRANSCRIPTIONAL REGULATOR YQJI"/>
    <property type="match status" value="1"/>
</dbReference>
<feature type="domain" description="Transcription regulator PadR C-terminal" evidence="2">
    <location>
        <begin position="95"/>
        <end position="169"/>
    </location>
</feature>
<dbReference type="STRING" id="558173.CDOO_04230"/>
<dbReference type="PANTHER" id="PTHR43252:SF6">
    <property type="entry name" value="NEGATIVE TRANSCRIPTION REGULATOR PADR"/>
    <property type="match status" value="1"/>
</dbReference>